<dbReference type="PANTHER" id="PTHR22726:SF1">
    <property type="entry name" value="METALLOENDOPEPTIDASE OMA1, MITOCHONDRIAL"/>
    <property type="match status" value="1"/>
</dbReference>
<accession>A0A5N6KMQ4</accession>
<protein>
    <recommendedName>
        <fullName evidence="7">Peptidase M48 domain-containing protein</fullName>
    </recommendedName>
</protein>
<evidence type="ECO:0000256" key="2">
    <source>
        <dbReference type="ARBA" id="ARBA00022723"/>
    </source>
</evidence>
<feature type="domain" description="Peptidase M48" evidence="7">
    <location>
        <begin position="103"/>
        <end position="213"/>
    </location>
</feature>
<dbReference type="AlphaFoldDB" id="A0A5N6KMQ4"/>
<evidence type="ECO:0000256" key="4">
    <source>
        <dbReference type="ARBA" id="ARBA00022833"/>
    </source>
</evidence>
<comment type="cofactor">
    <cofactor evidence="6">
        <name>Zn(2+)</name>
        <dbReference type="ChEBI" id="CHEBI:29105"/>
    </cofactor>
    <text evidence="6">Binds 1 zinc ion per subunit.</text>
</comment>
<proteinExistence type="inferred from homology"/>
<keyword evidence="4 6" id="KW-0862">Zinc</keyword>
<dbReference type="Proteomes" id="UP000326757">
    <property type="component" value="Unassembled WGS sequence"/>
</dbReference>
<organism evidence="8 9">
    <name type="scientific">Monilinia laxa</name>
    <name type="common">Brown rot fungus</name>
    <name type="synonym">Sclerotinia laxa</name>
    <dbReference type="NCBI Taxonomy" id="61186"/>
    <lineage>
        <taxon>Eukaryota</taxon>
        <taxon>Fungi</taxon>
        <taxon>Dikarya</taxon>
        <taxon>Ascomycota</taxon>
        <taxon>Pezizomycotina</taxon>
        <taxon>Leotiomycetes</taxon>
        <taxon>Helotiales</taxon>
        <taxon>Sclerotiniaceae</taxon>
        <taxon>Monilinia</taxon>
    </lineage>
</organism>
<evidence type="ECO:0000313" key="9">
    <source>
        <dbReference type="Proteomes" id="UP000326757"/>
    </source>
</evidence>
<dbReference type="InterPro" id="IPR051156">
    <property type="entry name" value="Mito/Outer_Membr_Metalloprot"/>
</dbReference>
<dbReference type="GO" id="GO:0016020">
    <property type="term" value="C:membrane"/>
    <property type="evidence" value="ECO:0007669"/>
    <property type="project" value="TreeGrafter"/>
</dbReference>
<dbReference type="OrthoDB" id="7464992at2759"/>
<dbReference type="PANTHER" id="PTHR22726">
    <property type="entry name" value="METALLOENDOPEPTIDASE OMA1"/>
    <property type="match status" value="1"/>
</dbReference>
<dbReference type="InterPro" id="IPR001915">
    <property type="entry name" value="Peptidase_M48"/>
</dbReference>
<dbReference type="GO" id="GO:0004222">
    <property type="term" value="F:metalloendopeptidase activity"/>
    <property type="evidence" value="ECO:0007669"/>
    <property type="project" value="InterPro"/>
</dbReference>
<comment type="similarity">
    <text evidence="6">Belongs to the peptidase M48 family.</text>
</comment>
<evidence type="ECO:0000256" key="5">
    <source>
        <dbReference type="ARBA" id="ARBA00023049"/>
    </source>
</evidence>
<keyword evidence="3 6" id="KW-0378">Hydrolase</keyword>
<gene>
    <name evidence="8" type="ORF">EYC80_004341</name>
</gene>
<name>A0A5N6KMQ4_MONLA</name>
<evidence type="ECO:0000256" key="3">
    <source>
        <dbReference type="ARBA" id="ARBA00022801"/>
    </source>
</evidence>
<keyword evidence="9" id="KW-1185">Reference proteome</keyword>
<evidence type="ECO:0000256" key="6">
    <source>
        <dbReference type="RuleBase" id="RU003983"/>
    </source>
</evidence>
<dbReference type="GO" id="GO:0046872">
    <property type="term" value="F:metal ion binding"/>
    <property type="evidence" value="ECO:0007669"/>
    <property type="project" value="UniProtKB-KW"/>
</dbReference>
<evidence type="ECO:0000259" key="7">
    <source>
        <dbReference type="Pfam" id="PF01435"/>
    </source>
</evidence>
<keyword evidence="1 6" id="KW-0645">Protease</keyword>
<evidence type="ECO:0000313" key="8">
    <source>
        <dbReference type="EMBL" id="KAB8305036.1"/>
    </source>
</evidence>
<comment type="caution">
    <text evidence="8">The sequence shown here is derived from an EMBL/GenBank/DDBJ whole genome shotgun (WGS) entry which is preliminary data.</text>
</comment>
<sequence length="224" mass="25782">MSKTVISLSYPCGVQSSLREAQKYAFSRFQLVGHFYENWTATPQATGKTHYRGREFLGAHTPEVKRARRIAESLFLVLPDDHIFRRVEVVRNPGGDNVCATWDGVIILDLGILNFTYSDNLLAYLIAHEMAHHLLEHSKRKLEGLRIINMCLAFQAFCTDLMSFPSVTLKRTIAIQNFDTRKMSRTHEFEADEEGMMIMSRANYDWRACIEFAENKIEWGKGLI</sequence>
<keyword evidence="2" id="KW-0479">Metal-binding</keyword>
<dbReference type="GO" id="GO:0051603">
    <property type="term" value="P:proteolysis involved in protein catabolic process"/>
    <property type="evidence" value="ECO:0007669"/>
    <property type="project" value="TreeGrafter"/>
</dbReference>
<dbReference type="Pfam" id="PF01435">
    <property type="entry name" value="Peptidase_M48"/>
    <property type="match status" value="1"/>
</dbReference>
<evidence type="ECO:0000256" key="1">
    <source>
        <dbReference type="ARBA" id="ARBA00022670"/>
    </source>
</evidence>
<reference evidence="8 9" key="1">
    <citation type="submission" date="2019-06" db="EMBL/GenBank/DDBJ databases">
        <title>Genome Sequence of the Brown Rot Fungal Pathogen Monilinia laxa.</title>
        <authorList>
            <person name="De Miccolis Angelini R.M."/>
            <person name="Landi L."/>
            <person name="Abate D."/>
            <person name="Pollastro S."/>
            <person name="Romanazzi G."/>
            <person name="Faretra F."/>
        </authorList>
    </citation>
    <scope>NUCLEOTIDE SEQUENCE [LARGE SCALE GENOMIC DNA]</scope>
    <source>
        <strain evidence="8 9">Mlax316</strain>
    </source>
</reference>
<dbReference type="EMBL" id="VIGI01000001">
    <property type="protein sequence ID" value="KAB8305036.1"/>
    <property type="molecule type" value="Genomic_DNA"/>
</dbReference>
<keyword evidence="5 6" id="KW-0482">Metalloprotease</keyword>